<feature type="transmembrane region" description="Helical" evidence="1">
    <location>
        <begin position="113"/>
        <end position="134"/>
    </location>
</feature>
<keyword evidence="3" id="KW-1185">Reference proteome</keyword>
<keyword evidence="1" id="KW-0472">Membrane</keyword>
<keyword evidence="1" id="KW-1133">Transmembrane helix</keyword>
<organism evidence="2 3">
    <name type="scientific">Sinorhizobium americanum</name>
    <dbReference type="NCBI Taxonomy" id="194963"/>
    <lineage>
        <taxon>Bacteria</taxon>
        <taxon>Pseudomonadati</taxon>
        <taxon>Pseudomonadota</taxon>
        <taxon>Alphaproteobacteria</taxon>
        <taxon>Hyphomicrobiales</taxon>
        <taxon>Rhizobiaceae</taxon>
        <taxon>Sinorhizobium/Ensifer group</taxon>
        <taxon>Sinorhizobium</taxon>
    </lineage>
</organism>
<proteinExistence type="predicted"/>
<reference evidence="2 3" key="1">
    <citation type="submission" date="2015-10" db="EMBL/GenBank/DDBJ databases">
        <title>Genomic differences between typical nodule nitrogen-fixing rhizobial strains and those coming from bean seeds.</title>
        <authorList>
            <person name="Peralta H."/>
            <person name="Aguilar-Vera A."/>
            <person name="Diaz R."/>
            <person name="Mora Y."/>
            <person name="Martinez-Batallar G."/>
            <person name="Salazar E."/>
            <person name="Vargas-Lagunas C."/>
            <person name="Encarnacion S."/>
            <person name="Girard L."/>
            <person name="Mora J."/>
        </authorList>
    </citation>
    <scope>NUCLEOTIDE SEQUENCE [LARGE SCALE GENOMIC DNA]</scope>
    <source>
        <strain evidence="2 3">CFNEI 73</strain>
    </source>
</reference>
<accession>A0A1L3LS03</accession>
<dbReference type="Proteomes" id="UP000182306">
    <property type="component" value="Chromosome"/>
</dbReference>
<gene>
    <name evidence="2" type="ORF">SAMCFNEI73_Ch3618</name>
</gene>
<dbReference type="KEGG" id="same:SAMCFNEI73_Ch3618"/>
<evidence type="ECO:0000313" key="3">
    <source>
        <dbReference type="Proteomes" id="UP000182306"/>
    </source>
</evidence>
<keyword evidence="1" id="KW-0812">Transmembrane</keyword>
<dbReference type="EMBL" id="CP013107">
    <property type="protein sequence ID" value="APG92868.1"/>
    <property type="molecule type" value="Genomic_DNA"/>
</dbReference>
<sequence>MGHALVVYRDAFVNFFARGTSLIRGGLGCRRNFACTTGLCLLDDGSASVGGCLDLPLISPIVGEMSRRDRGGYRGLIGYDGIFGEGFIPLYPAGHLPHRGGDRMRRALVFNRYAFLGACPFMTGFNLSGALGGWRTLVCTTDICLPGSGCLSLSFSRETSR</sequence>
<protein>
    <submittedName>
        <fullName evidence="2">Uncharacterized protein</fullName>
    </submittedName>
</protein>
<dbReference type="AlphaFoldDB" id="A0A1L3LS03"/>
<evidence type="ECO:0000256" key="1">
    <source>
        <dbReference type="SAM" id="Phobius"/>
    </source>
</evidence>
<name>A0A1L3LS03_9HYPH</name>
<evidence type="ECO:0000313" key="2">
    <source>
        <dbReference type="EMBL" id="APG92868.1"/>
    </source>
</evidence>